<accession>A0A9D1UWZ3</accession>
<dbReference type="GO" id="GO:0006629">
    <property type="term" value="P:lipid metabolic process"/>
    <property type="evidence" value="ECO:0007669"/>
    <property type="project" value="InterPro"/>
</dbReference>
<evidence type="ECO:0000313" key="3">
    <source>
        <dbReference type="Proteomes" id="UP000823963"/>
    </source>
</evidence>
<reference evidence="2" key="1">
    <citation type="journal article" date="2021" name="PeerJ">
        <title>Extensive microbial diversity within the chicken gut microbiome revealed by metagenomics and culture.</title>
        <authorList>
            <person name="Gilroy R."/>
            <person name="Ravi A."/>
            <person name="Getino M."/>
            <person name="Pursley I."/>
            <person name="Horton D.L."/>
            <person name="Alikhan N.F."/>
            <person name="Baker D."/>
            <person name="Gharbi K."/>
            <person name="Hall N."/>
            <person name="Watson M."/>
            <person name="Adriaenssens E.M."/>
            <person name="Foster-Nyarko E."/>
            <person name="Jarju S."/>
            <person name="Secka A."/>
            <person name="Antonio M."/>
            <person name="Oren A."/>
            <person name="Chaudhuri R.R."/>
            <person name="La Ragione R."/>
            <person name="Hildebrand F."/>
            <person name="Pallen M.J."/>
        </authorList>
    </citation>
    <scope>NUCLEOTIDE SEQUENCE</scope>
    <source>
        <strain evidence="2">6627</strain>
    </source>
</reference>
<dbReference type="Gene3D" id="3.20.20.190">
    <property type="entry name" value="Phosphatidylinositol (PI) phosphodiesterase"/>
    <property type="match status" value="1"/>
</dbReference>
<dbReference type="Pfam" id="PF03009">
    <property type="entry name" value="GDPD"/>
    <property type="match status" value="1"/>
</dbReference>
<sequence>MESKKIIAHRGMSTLAPENTMAAFELMPAYNINWLETDIAITQDEKLVIMHDTEISRTTNGIGKISEMTFAQLQQYSAGAWFDEQYCAEKVPTFDQLIDFLNRTQINVNLEIKSVTGKDAKQLTNSMVQQLAVKINRINPACRVVISSFYPDILMQLQKLRPDLEYACLFNPYTLPFWRPIAKLIGTKIIHPDNRHLNQRQVEKMKQAGFEVNVWTVDRIDRANQLFNWGVDGVFTDIGQDFPSHHKQKRHASHFLTTWF</sequence>
<feature type="domain" description="GP-PDE" evidence="1">
    <location>
        <begin position="4"/>
        <end position="246"/>
    </location>
</feature>
<reference evidence="2" key="2">
    <citation type="submission" date="2021-04" db="EMBL/GenBank/DDBJ databases">
        <authorList>
            <person name="Gilroy R."/>
        </authorList>
    </citation>
    <scope>NUCLEOTIDE SEQUENCE</scope>
    <source>
        <strain evidence="2">6627</strain>
    </source>
</reference>
<proteinExistence type="predicted"/>
<dbReference type="SUPFAM" id="SSF51695">
    <property type="entry name" value="PLC-like phosphodiesterases"/>
    <property type="match status" value="1"/>
</dbReference>
<dbReference type="InterPro" id="IPR017946">
    <property type="entry name" value="PLC-like_Pdiesterase_TIM-brl"/>
</dbReference>
<comment type="caution">
    <text evidence="2">The sequence shown here is derived from an EMBL/GenBank/DDBJ whole genome shotgun (WGS) entry which is preliminary data.</text>
</comment>
<protein>
    <submittedName>
        <fullName evidence="2">Glycerophosphoryl diester phosphodiesterase</fullName>
    </submittedName>
</protein>
<evidence type="ECO:0000313" key="2">
    <source>
        <dbReference type="EMBL" id="HIX01936.1"/>
    </source>
</evidence>
<dbReference type="EMBL" id="DXFP01000036">
    <property type="protein sequence ID" value="HIX01936.1"/>
    <property type="molecule type" value="Genomic_DNA"/>
</dbReference>
<dbReference type="InterPro" id="IPR030395">
    <property type="entry name" value="GP_PDE_dom"/>
</dbReference>
<dbReference type="PANTHER" id="PTHR46211">
    <property type="entry name" value="GLYCEROPHOSPHORYL DIESTER PHOSPHODIESTERASE"/>
    <property type="match status" value="1"/>
</dbReference>
<name>A0A9D1UWZ3_9LACO</name>
<dbReference type="PROSITE" id="PS51704">
    <property type="entry name" value="GP_PDE"/>
    <property type="match status" value="1"/>
</dbReference>
<evidence type="ECO:0000259" key="1">
    <source>
        <dbReference type="PROSITE" id="PS51704"/>
    </source>
</evidence>
<dbReference type="AlphaFoldDB" id="A0A9D1UWZ3"/>
<dbReference type="Proteomes" id="UP000823963">
    <property type="component" value="Unassembled WGS sequence"/>
</dbReference>
<dbReference type="GO" id="GO:0008081">
    <property type="term" value="F:phosphoric diester hydrolase activity"/>
    <property type="evidence" value="ECO:0007669"/>
    <property type="project" value="InterPro"/>
</dbReference>
<gene>
    <name evidence="2" type="ORF">H9861_04190</name>
</gene>
<dbReference type="PANTHER" id="PTHR46211:SF14">
    <property type="entry name" value="GLYCEROPHOSPHODIESTER PHOSPHODIESTERASE"/>
    <property type="match status" value="1"/>
</dbReference>
<organism evidence="2 3">
    <name type="scientific">Candidatus Ligilactobacillus excrementigallinarum</name>
    <dbReference type="NCBI Taxonomy" id="2838641"/>
    <lineage>
        <taxon>Bacteria</taxon>
        <taxon>Bacillati</taxon>
        <taxon>Bacillota</taxon>
        <taxon>Bacilli</taxon>
        <taxon>Lactobacillales</taxon>
        <taxon>Lactobacillaceae</taxon>
        <taxon>Ligilactobacillus</taxon>
    </lineage>
</organism>